<comment type="similarity">
    <text evidence="10 11">Belongs to the TonB-dependent receptor family.</text>
</comment>
<evidence type="ECO:0000313" key="14">
    <source>
        <dbReference type="EMBL" id="MCF2514227.1"/>
    </source>
</evidence>
<keyword evidence="14" id="KW-0675">Receptor</keyword>
<dbReference type="GO" id="GO:0006811">
    <property type="term" value="P:monoatomic ion transport"/>
    <property type="evidence" value="ECO:0007669"/>
    <property type="project" value="UniProtKB-KW"/>
</dbReference>
<evidence type="ECO:0000256" key="6">
    <source>
        <dbReference type="ARBA" id="ARBA00023065"/>
    </source>
</evidence>
<keyword evidence="8 10" id="KW-0472">Membrane</keyword>
<dbReference type="GO" id="GO:0015889">
    <property type="term" value="P:cobalamin transport"/>
    <property type="evidence" value="ECO:0007669"/>
    <property type="project" value="TreeGrafter"/>
</dbReference>
<dbReference type="Gene3D" id="2.170.130.10">
    <property type="entry name" value="TonB-dependent receptor, plug domain"/>
    <property type="match status" value="1"/>
</dbReference>
<dbReference type="InterPro" id="IPR012910">
    <property type="entry name" value="Plug_dom"/>
</dbReference>
<dbReference type="InterPro" id="IPR039426">
    <property type="entry name" value="TonB-dep_rcpt-like"/>
</dbReference>
<keyword evidence="3 10" id="KW-1134">Transmembrane beta strand</keyword>
<dbReference type="Pfam" id="PF07715">
    <property type="entry name" value="Plug"/>
    <property type="match status" value="1"/>
</dbReference>
<evidence type="ECO:0000256" key="5">
    <source>
        <dbReference type="ARBA" id="ARBA00022729"/>
    </source>
</evidence>
<dbReference type="SUPFAM" id="SSF56935">
    <property type="entry name" value="Porins"/>
    <property type="match status" value="1"/>
</dbReference>
<reference evidence="14" key="1">
    <citation type="submission" date="2022-01" db="EMBL/GenBank/DDBJ databases">
        <authorList>
            <person name="Jo J.-H."/>
            <person name="Im W.-T."/>
        </authorList>
    </citation>
    <scope>NUCLEOTIDE SEQUENCE</scope>
    <source>
        <strain evidence="14">G124</strain>
    </source>
</reference>
<organism evidence="14 15">
    <name type="scientific">Sphingomonas cremea</name>
    <dbReference type="NCBI Taxonomy" id="2904799"/>
    <lineage>
        <taxon>Bacteria</taxon>
        <taxon>Pseudomonadati</taxon>
        <taxon>Pseudomonadota</taxon>
        <taxon>Alphaproteobacteria</taxon>
        <taxon>Sphingomonadales</taxon>
        <taxon>Sphingomonadaceae</taxon>
        <taxon>Sphingomonas</taxon>
    </lineage>
</organism>
<evidence type="ECO:0000259" key="12">
    <source>
        <dbReference type="Pfam" id="PF00593"/>
    </source>
</evidence>
<keyword evidence="7 11" id="KW-0798">TonB box</keyword>
<evidence type="ECO:0000313" key="15">
    <source>
        <dbReference type="Proteomes" id="UP001139410"/>
    </source>
</evidence>
<evidence type="ECO:0000256" key="10">
    <source>
        <dbReference type="PROSITE-ProRule" id="PRU01360"/>
    </source>
</evidence>
<feature type="domain" description="TonB-dependent receptor-like beta-barrel" evidence="12">
    <location>
        <begin position="226"/>
        <end position="582"/>
    </location>
</feature>
<dbReference type="Gene3D" id="2.40.170.20">
    <property type="entry name" value="TonB-dependent receptor, beta-barrel domain"/>
    <property type="match status" value="1"/>
</dbReference>
<dbReference type="PANTHER" id="PTHR30069:SF53">
    <property type="entry name" value="COLICIN I RECEPTOR-RELATED"/>
    <property type="match status" value="1"/>
</dbReference>
<keyword evidence="6" id="KW-0406">Ion transport</keyword>
<comment type="caution">
    <text evidence="14">The sequence shown here is derived from an EMBL/GenBank/DDBJ whole genome shotgun (WGS) entry which is preliminary data.</text>
</comment>
<evidence type="ECO:0000256" key="3">
    <source>
        <dbReference type="ARBA" id="ARBA00022452"/>
    </source>
</evidence>
<dbReference type="EMBL" id="JAKFGM010000001">
    <property type="protein sequence ID" value="MCF2514227.1"/>
    <property type="molecule type" value="Genomic_DNA"/>
</dbReference>
<sequence>MPELPISDPPAIIVTASRVEQTASETPASVTLIDSLNIERLGAPMVSDFLHLIPSVSVAVSGPVGSLTQVRIRGAEANQTLLFVEGIRANDPAAGNEPRFELLNADLASRIEVVRGPQSALWGSEAIGGVIAVSGEAPGSGGTQGFAEGGSHESWRGAARTSIGDLERGFSVGMAGQRSDGIDSFRGGGEKDGYRNLGLRSAGRYRLSPTLLLGASGFALRGKSEFDGFDPITFSHADTLDETHSKLAAGRLYAEIGRREASYGIVSASLLGSSNRNEIGDTTVNRTEASRRTLGLEGGHRFGKHQLIAALESEREMFEARDAAYGGFTNQDRTRKHQSVTAEWRATDLGPVSADFAIRQDVYSRFKDALTYRAALKVEIGSGVSIAGNYGEGIAQPSFFDLYGFFPGSFVGNPDLKPESSRGGDISLRYSAGPLGGSLTYYRQRLKDEIVDIFDASTFLSSTTNATGKSRRQGIEVEGYYRPSDALRITANYTWLDASEPGVNGGQLKEQRRPKHSGSVSIDGAHGRLTYGAAIAYTGDRIDTNFDAFPAERVRLGAYWLASAQLGYRIIDQVEAHLRVANAFNDDYQDAVGYRTEGRSINVGVRVALDR</sequence>
<dbReference type="GO" id="GO:0009279">
    <property type="term" value="C:cell outer membrane"/>
    <property type="evidence" value="ECO:0007669"/>
    <property type="project" value="UniProtKB-SubCell"/>
</dbReference>
<proteinExistence type="inferred from homology"/>
<dbReference type="Pfam" id="PF00593">
    <property type="entry name" value="TonB_dep_Rec_b-barrel"/>
    <property type="match status" value="1"/>
</dbReference>
<name>A0A9X1QLA4_9SPHN</name>
<comment type="subcellular location">
    <subcellularLocation>
        <location evidence="1 10">Cell outer membrane</location>
        <topology evidence="1 10">Multi-pass membrane protein</topology>
    </subcellularLocation>
</comment>
<evidence type="ECO:0000259" key="13">
    <source>
        <dbReference type="Pfam" id="PF07715"/>
    </source>
</evidence>
<keyword evidence="9 10" id="KW-0998">Cell outer membrane</keyword>
<evidence type="ECO:0000256" key="11">
    <source>
        <dbReference type="RuleBase" id="RU003357"/>
    </source>
</evidence>
<dbReference type="InterPro" id="IPR036942">
    <property type="entry name" value="Beta-barrel_TonB_sf"/>
</dbReference>
<evidence type="ECO:0000256" key="8">
    <source>
        <dbReference type="ARBA" id="ARBA00023136"/>
    </source>
</evidence>
<dbReference type="PANTHER" id="PTHR30069">
    <property type="entry name" value="TONB-DEPENDENT OUTER MEMBRANE RECEPTOR"/>
    <property type="match status" value="1"/>
</dbReference>
<feature type="domain" description="TonB-dependent receptor plug" evidence="13">
    <location>
        <begin position="23"/>
        <end position="130"/>
    </location>
</feature>
<dbReference type="PROSITE" id="PS52016">
    <property type="entry name" value="TONB_DEPENDENT_REC_3"/>
    <property type="match status" value="1"/>
</dbReference>
<keyword evidence="15" id="KW-1185">Reference proteome</keyword>
<accession>A0A9X1QLA4</accession>
<evidence type="ECO:0000256" key="4">
    <source>
        <dbReference type="ARBA" id="ARBA00022692"/>
    </source>
</evidence>
<keyword evidence="4 10" id="KW-0812">Transmembrane</keyword>
<dbReference type="Proteomes" id="UP001139410">
    <property type="component" value="Unassembled WGS sequence"/>
</dbReference>
<keyword evidence="5" id="KW-0732">Signal</keyword>
<dbReference type="AlphaFoldDB" id="A0A9X1QLA4"/>
<protein>
    <submittedName>
        <fullName evidence="14">TonB-dependent receptor</fullName>
    </submittedName>
</protein>
<evidence type="ECO:0000256" key="7">
    <source>
        <dbReference type="ARBA" id="ARBA00023077"/>
    </source>
</evidence>
<dbReference type="InterPro" id="IPR037066">
    <property type="entry name" value="Plug_dom_sf"/>
</dbReference>
<evidence type="ECO:0000256" key="2">
    <source>
        <dbReference type="ARBA" id="ARBA00022448"/>
    </source>
</evidence>
<gene>
    <name evidence="14" type="ORF">LVY65_03975</name>
</gene>
<keyword evidence="2 10" id="KW-0813">Transport</keyword>
<evidence type="ECO:0000256" key="1">
    <source>
        <dbReference type="ARBA" id="ARBA00004571"/>
    </source>
</evidence>
<dbReference type="RefSeq" id="WP_235066705.1">
    <property type="nucleotide sequence ID" value="NZ_JAKFGM010000001.1"/>
</dbReference>
<evidence type="ECO:0000256" key="9">
    <source>
        <dbReference type="ARBA" id="ARBA00023237"/>
    </source>
</evidence>
<dbReference type="InterPro" id="IPR000531">
    <property type="entry name" value="Beta-barrel_TonB"/>
</dbReference>